<organism evidence="2">
    <name type="scientific">Homo sapiens</name>
    <name type="common">Human</name>
    <dbReference type="NCBI Taxonomy" id="9606"/>
    <lineage>
        <taxon>Eukaryota</taxon>
        <taxon>Metazoa</taxon>
        <taxon>Chordata</taxon>
        <taxon>Craniata</taxon>
        <taxon>Vertebrata</taxon>
        <taxon>Euteleostomi</taxon>
        <taxon>Mammalia</taxon>
        <taxon>Eutheria</taxon>
        <taxon>Euarchontoglires</taxon>
        <taxon>Primates</taxon>
        <taxon>Haplorrhini</taxon>
        <taxon>Catarrhini</taxon>
        <taxon>Hominidae</taxon>
        <taxon>Homo</taxon>
    </lineage>
</organism>
<dbReference type="EMBL" id="HF548032">
    <property type="protein sequence ID" value="CCO13743.1"/>
    <property type="molecule type" value="Genomic_DNA"/>
</dbReference>
<protein>
    <submittedName>
        <fullName evidence="2">Alternative protein HEPACAM</fullName>
    </submittedName>
</protein>
<sequence>MRNCFSSSNSYIPPGFLTKQAFQTIIVLRKVVELPPAVRISPNLQRNGGGRRRLIASQHLGGT</sequence>
<evidence type="ECO:0000313" key="2">
    <source>
        <dbReference type="EMBL" id="CCO13743.1"/>
    </source>
</evidence>
<dbReference type="OrthoDB" id="9891523at2759"/>
<feature type="region of interest" description="Disordered" evidence="1">
    <location>
        <begin position="43"/>
        <end position="63"/>
    </location>
</feature>
<dbReference type="ChiTaRS" id="HEPACAM">
    <property type="organism name" value="human"/>
</dbReference>
<reference evidence="2" key="1">
    <citation type="submission" date="2012-10" db="EMBL/GenBank/DDBJ databases">
        <title>Direct identification of alternative open reading frame translation products in human.</title>
        <authorList>
            <person name="Vanderperre B."/>
            <person name="Lucier J.-F."/>
            <person name="Motard J."/>
            <person name="Tremblay G."/>
            <person name="Vanderperre S."/>
            <person name="Wisztorski M."/>
            <person name="Salzet M."/>
            <person name="Boisvert F.-M."/>
            <person name="Roucou X."/>
        </authorList>
    </citation>
    <scope>NUCLEOTIDE SEQUENCE</scope>
</reference>
<accession>L0R4Y5</accession>
<evidence type="ECO:0000256" key="1">
    <source>
        <dbReference type="SAM" id="MobiDB-lite"/>
    </source>
</evidence>
<name>L0R4Y5_HUMAN</name>
<dbReference type="AlphaFoldDB" id="L0R4Y5"/>
<proteinExistence type="predicted"/>
<gene>
    <name evidence="2" type="primary">HEPACAM</name>
</gene>